<feature type="transmembrane region" description="Helical" evidence="8">
    <location>
        <begin position="322"/>
        <end position="340"/>
    </location>
</feature>
<accession>A9WBZ3</accession>
<feature type="transmembrane region" description="Helical" evidence="8">
    <location>
        <begin position="272"/>
        <end position="290"/>
    </location>
</feature>
<keyword evidence="2" id="KW-1003">Cell membrane</keyword>
<evidence type="ECO:0000313" key="10">
    <source>
        <dbReference type="EMBL" id="ABY36945.1"/>
    </source>
</evidence>
<dbReference type="InterPro" id="IPR038731">
    <property type="entry name" value="RgtA/B/C-like"/>
</dbReference>
<evidence type="ECO:0000256" key="7">
    <source>
        <dbReference type="ARBA" id="ARBA00023136"/>
    </source>
</evidence>
<feature type="transmembrane region" description="Helical" evidence="8">
    <location>
        <begin position="118"/>
        <end position="136"/>
    </location>
</feature>
<keyword evidence="11" id="KW-1185">Reference proteome</keyword>
<feature type="transmembrane region" description="Helical" evidence="8">
    <location>
        <begin position="297"/>
        <end position="316"/>
    </location>
</feature>
<keyword evidence="7 8" id="KW-0472">Membrane</keyword>
<keyword evidence="5 8" id="KW-0812">Transmembrane</keyword>
<dbReference type="PANTHER" id="PTHR33908">
    <property type="entry name" value="MANNOSYLTRANSFERASE YKCB-RELATED"/>
    <property type="match status" value="1"/>
</dbReference>
<dbReference type="InterPro" id="IPR050297">
    <property type="entry name" value="LipidA_mod_glycosyltrf_83"/>
</dbReference>
<evidence type="ECO:0000256" key="8">
    <source>
        <dbReference type="SAM" id="Phobius"/>
    </source>
</evidence>
<dbReference type="GO" id="GO:0005886">
    <property type="term" value="C:plasma membrane"/>
    <property type="evidence" value="ECO:0007669"/>
    <property type="project" value="UniProtKB-SubCell"/>
</dbReference>
<evidence type="ECO:0000259" key="9">
    <source>
        <dbReference type="Pfam" id="PF13231"/>
    </source>
</evidence>
<dbReference type="RefSeq" id="WP_012259598.1">
    <property type="nucleotide sequence ID" value="NC_010175.1"/>
</dbReference>
<dbReference type="GO" id="GO:0016757">
    <property type="term" value="F:glycosyltransferase activity"/>
    <property type="evidence" value="ECO:0007669"/>
    <property type="project" value="UniProtKB-KW"/>
</dbReference>
<dbReference type="Proteomes" id="UP000002008">
    <property type="component" value="Chromosome"/>
</dbReference>
<evidence type="ECO:0000256" key="6">
    <source>
        <dbReference type="ARBA" id="ARBA00022989"/>
    </source>
</evidence>
<feature type="transmembrane region" description="Helical" evidence="8">
    <location>
        <begin position="216"/>
        <end position="237"/>
    </location>
</feature>
<keyword evidence="6 8" id="KW-1133">Transmembrane helix</keyword>
<evidence type="ECO:0000256" key="4">
    <source>
        <dbReference type="ARBA" id="ARBA00022679"/>
    </source>
</evidence>
<dbReference type="EMBL" id="CP000909">
    <property type="protein sequence ID" value="ABY36945.1"/>
    <property type="molecule type" value="Genomic_DNA"/>
</dbReference>
<dbReference type="PANTHER" id="PTHR33908:SF11">
    <property type="entry name" value="MEMBRANE PROTEIN"/>
    <property type="match status" value="1"/>
</dbReference>
<keyword evidence="4" id="KW-0808">Transferase</keyword>
<feature type="transmembrane region" description="Helical" evidence="8">
    <location>
        <begin position="178"/>
        <end position="204"/>
    </location>
</feature>
<feature type="domain" description="Glycosyltransferase RgtA/B/C/D-like" evidence="9">
    <location>
        <begin position="81"/>
        <end position="227"/>
    </location>
</feature>
<dbReference type="Pfam" id="PF13231">
    <property type="entry name" value="PMT_2"/>
    <property type="match status" value="1"/>
</dbReference>
<dbReference type="KEGG" id="cau:Caur_3767"/>
<keyword evidence="3" id="KW-0328">Glycosyltransferase</keyword>
<feature type="transmembrane region" description="Helical" evidence="8">
    <location>
        <begin position="90"/>
        <end position="111"/>
    </location>
</feature>
<evidence type="ECO:0000256" key="5">
    <source>
        <dbReference type="ARBA" id="ARBA00022692"/>
    </source>
</evidence>
<dbReference type="AlphaFoldDB" id="A9WBZ3"/>
<dbReference type="PATRIC" id="fig|324602.8.peg.4232"/>
<organism evidence="10 11">
    <name type="scientific">Chloroflexus aurantiacus (strain ATCC 29366 / DSM 635 / J-10-fl)</name>
    <dbReference type="NCBI Taxonomy" id="324602"/>
    <lineage>
        <taxon>Bacteria</taxon>
        <taxon>Bacillati</taxon>
        <taxon>Chloroflexota</taxon>
        <taxon>Chloroflexia</taxon>
        <taxon>Chloroflexales</taxon>
        <taxon>Chloroflexineae</taxon>
        <taxon>Chloroflexaceae</taxon>
        <taxon>Chloroflexus</taxon>
    </lineage>
</organism>
<evidence type="ECO:0000256" key="3">
    <source>
        <dbReference type="ARBA" id="ARBA00022676"/>
    </source>
</evidence>
<feature type="transmembrane region" description="Helical" evidence="8">
    <location>
        <begin position="148"/>
        <end position="166"/>
    </location>
</feature>
<evidence type="ECO:0000313" key="11">
    <source>
        <dbReference type="Proteomes" id="UP000002008"/>
    </source>
</evidence>
<dbReference type="InParanoid" id="A9WBZ3"/>
<evidence type="ECO:0000256" key="2">
    <source>
        <dbReference type="ARBA" id="ARBA00022475"/>
    </source>
</evidence>
<feature type="transmembrane region" description="Helical" evidence="8">
    <location>
        <begin position="361"/>
        <end position="379"/>
    </location>
</feature>
<comment type="subcellular location">
    <subcellularLocation>
        <location evidence="1">Cell membrane</location>
        <topology evidence="1">Multi-pass membrane protein</topology>
    </subcellularLocation>
</comment>
<dbReference type="HOGENOM" id="CLU_519602_0_0_0"/>
<gene>
    <name evidence="10" type="ordered locus">Caur_3767</name>
</gene>
<name>A9WBZ3_CHLAA</name>
<proteinExistence type="predicted"/>
<dbReference type="GO" id="GO:0009103">
    <property type="term" value="P:lipopolysaccharide biosynthetic process"/>
    <property type="evidence" value="ECO:0007669"/>
    <property type="project" value="UniProtKB-ARBA"/>
</dbReference>
<sequence length="499" mass="57052">MRWFINAQKMVVFLLLLGSGFLAVYNLDGYPDFMALDEGFRLYFARNVTEHGKWAILTQDGYQEYWRDSTGLLVLGSVIAAFKLFGPSLWLARLLVSVFLIAGVVTVYLVVHNWYGQQAAILAVALFLFFGPPWLNSVTMGRCVYGEVPALVLFITGCWLWSRAVIQPSRFLPAASLTFALAVLAKDLFAPVIIAAIVITSVYQRWRGVIVPRLCVILPMVACLVAFTGWSLFQYIMSLLSGFGHQHNLVHLSLSRVMIVSPLLWFQNAKFLYDNGVLFVIPSVLYVLFIRKTNIDSGFLVLSFFLVVWSIWYIGFSIGWPRYAYPIWAVGGIMLAILLDDIRVMMHRYITEEPKRLLAQLAYPIFIGLSCVIIVLWPAQNTVRRLFAEANDDAQMMAMYIDRYIPADARIVSGQWDIWFYSSRTYIPIPAEYYESKIAKQVGKHVAISHFTDMNDLRAEYIIDGHENQVVEMVPFSSLQDDYELVYQNASYRLYRLKP</sequence>
<reference evidence="11" key="1">
    <citation type="journal article" date="2011" name="BMC Genomics">
        <title>Complete genome sequence of the filamentous anoxygenic phototrophic bacterium Chloroflexus aurantiacus.</title>
        <authorList>
            <person name="Tang K.H."/>
            <person name="Barry K."/>
            <person name="Chertkov O."/>
            <person name="Dalin E."/>
            <person name="Han C.S."/>
            <person name="Hauser L.J."/>
            <person name="Honchak B.M."/>
            <person name="Karbach L.E."/>
            <person name="Land M.L."/>
            <person name="Lapidus A."/>
            <person name="Larimer F.W."/>
            <person name="Mikhailova N."/>
            <person name="Pitluck S."/>
            <person name="Pierson B.K."/>
            <person name="Blankenship R.E."/>
        </authorList>
    </citation>
    <scope>NUCLEOTIDE SEQUENCE [LARGE SCALE GENOMIC DNA]</scope>
    <source>
        <strain evidence="11">ATCC 29366 / DSM 635 / J-10-fl</strain>
    </source>
</reference>
<protein>
    <recommendedName>
        <fullName evidence="9">Glycosyltransferase RgtA/B/C/D-like domain-containing protein</fullName>
    </recommendedName>
</protein>
<dbReference type="eggNOG" id="COG1807">
    <property type="taxonomic scope" value="Bacteria"/>
</dbReference>
<evidence type="ECO:0000256" key="1">
    <source>
        <dbReference type="ARBA" id="ARBA00004651"/>
    </source>
</evidence>
<dbReference type="EnsemblBacteria" id="ABY36945">
    <property type="protein sequence ID" value="ABY36945"/>
    <property type="gene ID" value="Caur_3767"/>
</dbReference>